<proteinExistence type="predicted"/>
<evidence type="ECO:0000256" key="7">
    <source>
        <dbReference type="ARBA" id="ARBA00023242"/>
    </source>
</evidence>
<sequence length="533" mass="56471">MRRGLSAGYQGPARGLPDGSLSSLGTYRDGGGAAVNTRETDPPLGWLRGCSPVSSSGRDGSFSSAALDDSDATDLSPSDATSASLGACGNRGGRFMAELAAAMAARRGERGATGGRSPLALALEARPRKRVQAGADALQAEGDPRVATWEPPASPFGLVEEELYGDPWRLLVACILLNKTSITQVRAVIWRLFELAPTPAALAAADPAAIRAIIEPLGLAPKRVPMLQRFSREYLDKDWHNPTELHGVGQYGADAYFIFCRGAWRAVAPADKDLARYHAWLAATGGEGTGLAHDAEAKEDMQLRYSWEISPELPKNVKLEVWQSFATRCVILLERSCTALRDFTGEGSGAAALDLQCGAGGTAFELATVFSQVVGVDSSSTLIRVAEDMRAKLAGQLATGELQSLQPGMQPLDIDADKFTGLSFSQAEVESLPNTLRTPFDAVLVARWRGDAATLSGLPALVKAGGVALIAPDQSCLHGVAELGKCMGEDFEHVDEEDIAQVTEPAPGLVYVRTVRASVWRRLSSPEITAAVD</sequence>
<evidence type="ECO:0000256" key="8">
    <source>
        <dbReference type="ARBA" id="ARBA00055831"/>
    </source>
</evidence>
<dbReference type="Proteomes" id="UP001445335">
    <property type="component" value="Unassembled WGS sequence"/>
</dbReference>
<keyword evidence="2" id="KW-0597">Phosphoprotein</keyword>
<evidence type="ECO:0000256" key="6">
    <source>
        <dbReference type="ARBA" id="ARBA00023204"/>
    </source>
</evidence>
<dbReference type="InterPro" id="IPR029063">
    <property type="entry name" value="SAM-dependent_MTases_sf"/>
</dbReference>
<dbReference type="Gene3D" id="1.10.340.30">
    <property type="entry name" value="Hypothetical protein, domain 2"/>
    <property type="match status" value="1"/>
</dbReference>
<evidence type="ECO:0000256" key="12">
    <source>
        <dbReference type="ARBA" id="ARBA00083330"/>
    </source>
</evidence>
<dbReference type="Gene3D" id="3.40.50.150">
    <property type="entry name" value="Vaccinia Virus protein VP39"/>
    <property type="match status" value="1"/>
</dbReference>
<dbReference type="InterPro" id="IPR045138">
    <property type="entry name" value="MeCP2/MBD4"/>
</dbReference>
<evidence type="ECO:0000256" key="4">
    <source>
        <dbReference type="ARBA" id="ARBA00022801"/>
    </source>
</evidence>
<keyword evidence="16" id="KW-1185">Reference proteome</keyword>
<accession>A0AAW1QNI3</accession>
<evidence type="ECO:0000256" key="3">
    <source>
        <dbReference type="ARBA" id="ARBA00022763"/>
    </source>
</evidence>
<comment type="subunit">
    <text evidence="9">Interacts with MLH1.</text>
</comment>
<dbReference type="GO" id="GO:0016787">
    <property type="term" value="F:hydrolase activity"/>
    <property type="evidence" value="ECO:0007669"/>
    <property type="project" value="UniProtKB-KW"/>
</dbReference>
<keyword evidence="4" id="KW-0378">Hydrolase</keyword>
<keyword evidence="3" id="KW-0227">DNA damage</keyword>
<evidence type="ECO:0000256" key="13">
    <source>
        <dbReference type="SAM" id="MobiDB-lite"/>
    </source>
</evidence>
<evidence type="ECO:0000256" key="5">
    <source>
        <dbReference type="ARBA" id="ARBA00023125"/>
    </source>
</evidence>
<comment type="caution">
    <text evidence="15">The sequence shown here is derived from an EMBL/GenBank/DDBJ whole genome shotgun (WGS) entry which is preliminary data.</text>
</comment>
<keyword evidence="6" id="KW-0234">DNA repair</keyword>
<organism evidence="15 16">
    <name type="scientific">Elliptochloris bilobata</name>
    <dbReference type="NCBI Taxonomy" id="381761"/>
    <lineage>
        <taxon>Eukaryota</taxon>
        <taxon>Viridiplantae</taxon>
        <taxon>Chlorophyta</taxon>
        <taxon>core chlorophytes</taxon>
        <taxon>Trebouxiophyceae</taxon>
        <taxon>Trebouxiophyceae incertae sedis</taxon>
        <taxon>Elliptochloris clade</taxon>
        <taxon>Elliptochloris</taxon>
    </lineage>
</organism>
<dbReference type="EMBL" id="JALJOU010000081">
    <property type="protein sequence ID" value="KAK9823023.1"/>
    <property type="molecule type" value="Genomic_DNA"/>
</dbReference>
<dbReference type="SUPFAM" id="SSF53335">
    <property type="entry name" value="S-adenosyl-L-methionine-dependent methyltransferases"/>
    <property type="match status" value="1"/>
</dbReference>
<evidence type="ECO:0000256" key="2">
    <source>
        <dbReference type="ARBA" id="ARBA00022553"/>
    </source>
</evidence>
<comment type="function">
    <text evidence="8">Mismatch-specific DNA N-glycosylase involved in DNA repair. Has thymine glycosylase activity and is specific for G:T mismatches within methylated and unmethylated CpG sites. Can also remove uracil or 5-fluorouracil in G:U mismatches. Has no lyase activity. Was first identified as methyl-CpG-binding protein.</text>
</comment>
<feature type="compositionally biased region" description="Low complexity" evidence="13">
    <location>
        <begin position="51"/>
        <end position="84"/>
    </location>
</feature>
<dbReference type="GO" id="GO:0006284">
    <property type="term" value="P:base-excision repair"/>
    <property type="evidence" value="ECO:0007669"/>
    <property type="project" value="InterPro"/>
</dbReference>
<dbReference type="InterPro" id="IPR003265">
    <property type="entry name" value="HhH-GPD_domain"/>
</dbReference>
<dbReference type="InterPro" id="IPR011257">
    <property type="entry name" value="DNA_glycosylase"/>
</dbReference>
<keyword evidence="7" id="KW-0539">Nucleus</keyword>
<dbReference type="GO" id="GO:0003677">
    <property type="term" value="F:DNA binding"/>
    <property type="evidence" value="ECO:0007669"/>
    <property type="project" value="UniProtKB-KW"/>
</dbReference>
<dbReference type="GO" id="GO:0005634">
    <property type="term" value="C:nucleus"/>
    <property type="evidence" value="ECO:0007669"/>
    <property type="project" value="UniProtKB-SubCell"/>
</dbReference>
<dbReference type="AlphaFoldDB" id="A0AAW1QNI3"/>
<evidence type="ECO:0000313" key="15">
    <source>
        <dbReference type="EMBL" id="KAK9823023.1"/>
    </source>
</evidence>
<feature type="domain" description="HhH-GPD" evidence="14">
    <location>
        <begin position="172"/>
        <end position="262"/>
    </location>
</feature>
<comment type="subcellular location">
    <subcellularLocation>
        <location evidence="1">Nucleus</location>
    </subcellularLocation>
</comment>
<evidence type="ECO:0000256" key="11">
    <source>
        <dbReference type="ARBA" id="ARBA00076709"/>
    </source>
</evidence>
<dbReference type="Pfam" id="PF00730">
    <property type="entry name" value="HhH-GPD"/>
    <property type="match status" value="1"/>
</dbReference>
<name>A0AAW1QNI3_9CHLO</name>
<evidence type="ECO:0000256" key="10">
    <source>
        <dbReference type="ARBA" id="ARBA00069821"/>
    </source>
</evidence>
<dbReference type="FunFam" id="1.10.340.30:FF:000051">
    <property type="entry name" value="Methyl-CpG-binding domain protein 4"/>
    <property type="match status" value="1"/>
</dbReference>
<reference evidence="15 16" key="1">
    <citation type="journal article" date="2024" name="Nat. Commun.">
        <title>Phylogenomics reveals the evolutionary origins of lichenization in chlorophyte algae.</title>
        <authorList>
            <person name="Puginier C."/>
            <person name="Libourel C."/>
            <person name="Otte J."/>
            <person name="Skaloud P."/>
            <person name="Haon M."/>
            <person name="Grisel S."/>
            <person name="Petersen M."/>
            <person name="Berrin J.G."/>
            <person name="Delaux P.M."/>
            <person name="Dal Grande F."/>
            <person name="Keller J."/>
        </authorList>
    </citation>
    <scope>NUCLEOTIDE SEQUENCE [LARGE SCALE GENOMIC DNA]</scope>
    <source>
        <strain evidence="15 16">SAG 245.80</strain>
    </source>
</reference>
<dbReference type="PANTHER" id="PTHR15074:SF0">
    <property type="entry name" value="METHYL-CPG-BINDING DOMAIN PROTEIN 4-LIKE PROTEIN"/>
    <property type="match status" value="1"/>
</dbReference>
<evidence type="ECO:0000313" key="16">
    <source>
        <dbReference type="Proteomes" id="UP001445335"/>
    </source>
</evidence>
<dbReference type="PANTHER" id="PTHR15074">
    <property type="entry name" value="METHYL-CPG-BINDING PROTEIN"/>
    <property type="match status" value="1"/>
</dbReference>
<keyword evidence="5" id="KW-0238">DNA-binding</keyword>
<evidence type="ECO:0000259" key="14">
    <source>
        <dbReference type="Pfam" id="PF00730"/>
    </source>
</evidence>
<evidence type="ECO:0000256" key="1">
    <source>
        <dbReference type="ARBA" id="ARBA00004123"/>
    </source>
</evidence>
<dbReference type="SUPFAM" id="SSF48150">
    <property type="entry name" value="DNA-glycosylase"/>
    <property type="match status" value="1"/>
</dbReference>
<gene>
    <name evidence="15" type="ORF">WJX81_008257</name>
</gene>
<feature type="region of interest" description="Disordered" evidence="13">
    <location>
        <begin position="1"/>
        <end position="84"/>
    </location>
</feature>
<evidence type="ECO:0000256" key="9">
    <source>
        <dbReference type="ARBA" id="ARBA00062707"/>
    </source>
</evidence>
<protein>
    <recommendedName>
        <fullName evidence="10">Methyl-CpG-binding domain protein 4</fullName>
    </recommendedName>
    <alternativeName>
        <fullName evidence="11">Methyl-CpG-binding protein MBD4</fullName>
    </alternativeName>
    <alternativeName>
        <fullName evidence="12">Mismatch-specific DNA N-glycosylase</fullName>
    </alternativeName>
</protein>